<evidence type="ECO:0000259" key="1">
    <source>
        <dbReference type="PROSITE" id="PS50948"/>
    </source>
</evidence>
<dbReference type="InterPro" id="IPR003609">
    <property type="entry name" value="Pan_app"/>
</dbReference>
<evidence type="ECO:0000313" key="4">
    <source>
        <dbReference type="WBParaSite" id="PgR028_g028_t01"/>
    </source>
</evidence>
<proteinExistence type="predicted"/>
<dbReference type="Pfam" id="PF00024">
    <property type="entry name" value="PAN_1"/>
    <property type="match status" value="3"/>
</dbReference>
<accession>A0A915B7R3</accession>
<dbReference type="CDD" id="cd01099">
    <property type="entry name" value="PAN_AP_HGF"/>
    <property type="match status" value="1"/>
</dbReference>
<feature type="domain" description="ZP" evidence="2">
    <location>
        <begin position="396"/>
        <end position="707"/>
    </location>
</feature>
<feature type="domain" description="Apple" evidence="1">
    <location>
        <begin position="198"/>
        <end position="277"/>
    </location>
</feature>
<dbReference type="InterPro" id="IPR052774">
    <property type="entry name" value="Celegans_DevNeuronal_Protein"/>
</dbReference>
<evidence type="ECO:0000313" key="3">
    <source>
        <dbReference type="Proteomes" id="UP000887569"/>
    </source>
</evidence>
<sequence length="714" mass="80393">MVNIEANTSERAYLFEKKCLHVANTCQHAAFAFDVLPNKMLDVRSLREITVSYVDQCLNACLDDPRCLSLNYVHADRHCQINGVSHRKFGQLKENDGSTYYENNCIHEKDRCGNKRIEFVMSKHREIRGKDISVGVRDIRNCMRECIESPLIFCRSFEFDSTTNECFISEDDSQSAISSENLNLYEPICVDRSLELRCSLPYLFEKFENKRLVSVEPLAESHNFSLEQCIEHCLYERNCRSLNYGHDRKCRLLPIGSDDQSRRITDDDNNDFYELSCKLATLPESGDEGIAQPPAVSAEFRGGVLIGNASLEECVWEEVERARTVHRPYRKEHLIGIKHLDTCRDACAHADFKCSTFAFSEHLKECVLSATVLDKESPDYKAILQYNHLFVLFKRKCRPSSIAEEIQPYAQFIDENANDANIVERNKGVSDQHDDEQSFENHFDEDTLTTNPSTIAAFTESLNRASWLAEMEQSAGQIPTIGPKSGHIPPDKVNVTAVCSENGVNVTFSTRGNNETLAVVVVMSNDRVTPLDVTTKDDLFYEIKCTYPHFVEGNEPTNIRSGLVVGGPNPRSILSSFERPTTQKANIVLKITKDGRAVDNVFIGEKLTAVVESDIEPDHLRVIDCNASRIGGVEPQPNSIILISQGCAMMPQIMGHVKMASQRLEAPLTAFRIDGSDQIEIACSVLVCKDKCPQKVDLICDLYNSCMSFHTGEN</sequence>
<dbReference type="Pfam" id="PF14295">
    <property type="entry name" value="PAN_4"/>
    <property type="match status" value="1"/>
</dbReference>
<feature type="domain" description="Apple" evidence="1">
    <location>
        <begin position="314"/>
        <end position="397"/>
    </location>
</feature>
<dbReference type="PROSITE" id="PS50948">
    <property type="entry name" value="PAN"/>
    <property type="match status" value="4"/>
</dbReference>
<dbReference type="PANTHER" id="PTHR47327">
    <property type="entry name" value="FI18240P1-RELATED"/>
    <property type="match status" value="1"/>
</dbReference>
<organism evidence="3 4">
    <name type="scientific">Parascaris univalens</name>
    <name type="common">Nematode worm</name>
    <dbReference type="NCBI Taxonomy" id="6257"/>
    <lineage>
        <taxon>Eukaryota</taxon>
        <taxon>Metazoa</taxon>
        <taxon>Ecdysozoa</taxon>
        <taxon>Nematoda</taxon>
        <taxon>Chromadorea</taxon>
        <taxon>Rhabditida</taxon>
        <taxon>Spirurina</taxon>
        <taxon>Ascaridomorpha</taxon>
        <taxon>Ascaridoidea</taxon>
        <taxon>Ascarididae</taxon>
        <taxon>Parascaris</taxon>
    </lineage>
</organism>
<dbReference type="PROSITE" id="PS51034">
    <property type="entry name" value="ZP_2"/>
    <property type="match status" value="1"/>
</dbReference>
<protein>
    <submittedName>
        <fullName evidence="4">Apple domain-containing protein</fullName>
    </submittedName>
</protein>
<dbReference type="GO" id="GO:0009653">
    <property type="term" value="P:anatomical structure morphogenesis"/>
    <property type="evidence" value="ECO:0007669"/>
    <property type="project" value="TreeGrafter"/>
</dbReference>
<evidence type="ECO:0000259" key="2">
    <source>
        <dbReference type="PROSITE" id="PS51034"/>
    </source>
</evidence>
<dbReference type="InterPro" id="IPR001507">
    <property type="entry name" value="ZP_dom"/>
</dbReference>
<feature type="domain" description="Apple" evidence="1">
    <location>
        <begin position="26"/>
        <end position="105"/>
    </location>
</feature>
<feature type="domain" description="Apple" evidence="1">
    <location>
        <begin position="112"/>
        <end position="189"/>
    </location>
</feature>
<dbReference type="WBParaSite" id="PgR028_g028_t01">
    <property type="protein sequence ID" value="PgR028_g028_t01"/>
    <property type="gene ID" value="PgR028_g028"/>
</dbReference>
<keyword evidence="3" id="KW-1185">Reference proteome</keyword>
<reference evidence="4" key="1">
    <citation type="submission" date="2022-11" db="UniProtKB">
        <authorList>
            <consortium name="WormBaseParasite"/>
        </authorList>
    </citation>
    <scope>IDENTIFICATION</scope>
</reference>
<name>A0A915B7R3_PARUN</name>
<dbReference type="AlphaFoldDB" id="A0A915B7R3"/>
<dbReference type="SUPFAM" id="SSF57414">
    <property type="entry name" value="Hairpin loop containing domain-like"/>
    <property type="match status" value="3"/>
</dbReference>
<dbReference type="Proteomes" id="UP000887569">
    <property type="component" value="Unplaced"/>
</dbReference>
<dbReference type="SMART" id="SM00473">
    <property type="entry name" value="PAN_AP"/>
    <property type="match status" value="4"/>
</dbReference>
<dbReference type="Gene3D" id="3.50.4.10">
    <property type="entry name" value="Hepatocyte Growth Factor"/>
    <property type="match status" value="4"/>
</dbReference>
<dbReference type="PANTHER" id="PTHR47327:SF19">
    <property type="entry name" value="CUTICLIN-LIKE"/>
    <property type="match status" value="1"/>
</dbReference>